<dbReference type="Gene3D" id="1.10.10.10">
    <property type="entry name" value="Winged helix-like DNA-binding domain superfamily/Winged helix DNA-binding domain"/>
    <property type="match status" value="1"/>
</dbReference>
<dbReference type="InterPro" id="IPR007627">
    <property type="entry name" value="RNA_pol_sigma70_r2"/>
</dbReference>
<dbReference type="PANTHER" id="PTHR43133">
    <property type="entry name" value="RNA POLYMERASE ECF-TYPE SIGMA FACTO"/>
    <property type="match status" value="1"/>
</dbReference>
<dbReference type="Gene3D" id="1.10.1740.10">
    <property type="match status" value="1"/>
</dbReference>
<evidence type="ECO:0000256" key="1">
    <source>
        <dbReference type="ARBA" id="ARBA00010641"/>
    </source>
</evidence>
<dbReference type="InterPro" id="IPR014284">
    <property type="entry name" value="RNA_pol_sigma-70_dom"/>
</dbReference>
<accession>A0A1M6MB42</accession>
<dbReference type="CDD" id="cd06171">
    <property type="entry name" value="Sigma70_r4"/>
    <property type="match status" value="1"/>
</dbReference>
<keyword evidence="2" id="KW-0805">Transcription regulation</keyword>
<evidence type="ECO:0000256" key="4">
    <source>
        <dbReference type="ARBA" id="ARBA00023163"/>
    </source>
</evidence>
<name>A0A1M6MB42_9CLOT</name>
<dbReference type="InterPro" id="IPR013324">
    <property type="entry name" value="RNA_pol_sigma_r3/r4-like"/>
</dbReference>
<organism evidence="7 8">
    <name type="scientific">Hathewaya proteolytica DSM 3090</name>
    <dbReference type="NCBI Taxonomy" id="1121331"/>
    <lineage>
        <taxon>Bacteria</taxon>
        <taxon>Bacillati</taxon>
        <taxon>Bacillota</taxon>
        <taxon>Clostridia</taxon>
        <taxon>Eubacteriales</taxon>
        <taxon>Clostridiaceae</taxon>
        <taxon>Hathewaya</taxon>
    </lineage>
</organism>
<evidence type="ECO:0000256" key="3">
    <source>
        <dbReference type="ARBA" id="ARBA00023082"/>
    </source>
</evidence>
<sequence length="189" mass="22311">MSVIPKKTGQSYKGVVDVDMLVMRARSKDKEAFVKLMELNMQSMYKVAKAYLKNDEDVADAIQDTILICYEKIGDLKKCKYFKTWMIRILINKCKDSLNLGKKIYFTDEILEVPVQEMDFDRMEFVELLKIVDEKYRTILLLYYLEGFNTREISEILELNEKTVQTRLSRGRDLFSKKYMMEMKGVGCR</sequence>
<dbReference type="AlphaFoldDB" id="A0A1M6MB42"/>
<protein>
    <submittedName>
        <fullName evidence="7">RNA polymerase sigma-70 factor, ECF subfamily</fullName>
    </submittedName>
</protein>
<dbReference type="GO" id="GO:0003677">
    <property type="term" value="F:DNA binding"/>
    <property type="evidence" value="ECO:0007669"/>
    <property type="project" value="InterPro"/>
</dbReference>
<keyword evidence="8" id="KW-1185">Reference proteome</keyword>
<keyword evidence="4" id="KW-0804">Transcription</keyword>
<dbReference type="SUPFAM" id="SSF88946">
    <property type="entry name" value="Sigma2 domain of RNA polymerase sigma factors"/>
    <property type="match status" value="1"/>
</dbReference>
<evidence type="ECO:0000313" key="8">
    <source>
        <dbReference type="Proteomes" id="UP000183952"/>
    </source>
</evidence>
<reference evidence="7 8" key="1">
    <citation type="submission" date="2016-11" db="EMBL/GenBank/DDBJ databases">
        <authorList>
            <person name="Jaros S."/>
            <person name="Januszkiewicz K."/>
            <person name="Wedrychowicz H."/>
        </authorList>
    </citation>
    <scope>NUCLEOTIDE SEQUENCE [LARGE SCALE GENOMIC DNA]</scope>
    <source>
        <strain evidence="7 8">DSM 3090</strain>
    </source>
</reference>
<dbReference type="GO" id="GO:0016987">
    <property type="term" value="F:sigma factor activity"/>
    <property type="evidence" value="ECO:0007669"/>
    <property type="project" value="UniProtKB-KW"/>
</dbReference>
<dbReference type="InterPro" id="IPR039425">
    <property type="entry name" value="RNA_pol_sigma-70-like"/>
</dbReference>
<feature type="domain" description="RNA polymerase sigma factor 70 region 4 type 2" evidence="6">
    <location>
        <begin position="123"/>
        <end position="172"/>
    </location>
</feature>
<dbReference type="SUPFAM" id="SSF88659">
    <property type="entry name" value="Sigma3 and sigma4 domains of RNA polymerase sigma factors"/>
    <property type="match status" value="1"/>
</dbReference>
<evidence type="ECO:0000256" key="2">
    <source>
        <dbReference type="ARBA" id="ARBA00023015"/>
    </source>
</evidence>
<dbReference type="InterPro" id="IPR013249">
    <property type="entry name" value="RNA_pol_sigma70_r4_t2"/>
</dbReference>
<dbReference type="STRING" id="1121331.SAMN02745248_00982"/>
<gene>
    <name evidence="7" type="ORF">SAMN02745248_00982</name>
</gene>
<comment type="similarity">
    <text evidence="1">Belongs to the sigma-70 factor family. ECF subfamily.</text>
</comment>
<dbReference type="NCBIfam" id="TIGR02937">
    <property type="entry name" value="sigma70-ECF"/>
    <property type="match status" value="1"/>
</dbReference>
<dbReference type="EMBL" id="FRAD01000007">
    <property type="protein sequence ID" value="SHJ80708.1"/>
    <property type="molecule type" value="Genomic_DNA"/>
</dbReference>
<dbReference type="Proteomes" id="UP000183952">
    <property type="component" value="Unassembled WGS sequence"/>
</dbReference>
<evidence type="ECO:0000259" key="5">
    <source>
        <dbReference type="Pfam" id="PF04542"/>
    </source>
</evidence>
<dbReference type="Pfam" id="PF08281">
    <property type="entry name" value="Sigma70_r4_2"/>
    <property type="match status" value="1"/>
</dbReference>
<keyword evidence="3" id="KW-0731">Sigma factor</keyword>
<dbReference type="InterPro" id="IPR036388">
    <property type="entry name" value="WH-like_DNA-bd_sf"/>
</dbReference>
<evidence type="ECO:0000259" key="6">
    <source>
        <dbReference type="Pfam" id="PF08281"/>
    </source>
</evidence>
<proteinExistence type="inferred from homology"/>
<dbReference type="Pfam" id="PF04542">
    <property type="entry name" value="Sigma70_r2"/>
    <property type="match status" value="1"/>
</dbReference>
<evidence type="ECO:0000313" key="7">
    <source>
        <dbReference type="EMBL" id="SHJ80708.1"/>
    </source>
</evidence>
<dbReference type="GO" id="GO:0006352">
    <property type="term" value="P:DNA-templated transcription initiation"/>
    <property type="evidence" value="ECO:0007669"/>
    <property type="project" value="InterPro"/>
</dbReference>
<feature type="domain" description="RNA polymerase sigma-70 region 2" evidence="5">
    <location>
        <begin position="37"/>
        <end position="98"/>
    </location>
</feature>
<dbReference type="PANTHER" id="PTHR43133:SF51">
    <property type="entry name" value="RNA POLYMERASE SIGMA FACTOR"/>
    <property type="match status" value="1"/>
</dbReference>
<dbReference type="InterPro" id="IPR013325">
    <property type="entry name" value="RNA_pol_sigma_r2"/>
</dbReference>